<name>A0A3G4VMJ3_9VIBR</name>
<reference evidence="1 2" key="1">
    <citation type="submission" date="2018-11" db="EMBL/GenBank/DDBJ databases">
        <title>Complete Genome Sequence of Vbrio mediterranei 117-T6: a Potential Pathogen Bacteria Isolated from the Conchocelis of Pyropia.</title>
        <authorList>
            <person name="Liu Q."/>
        </authorList>
    </citation>
    <scope>NUCLEOTIDE SEQUENCE [LARGE SCALE GENOMIC DNA]</scope>
    <source>
        <strain evidence="1 2">117-T6</strain>
    </source>
</reference>
<accession>A0A3G4VMJ3</accession>
<dbReference type="RefSeq" id="WP_107306006.1">
    <property type="nucleotide sequence ID" value="NZ_CP033578.1"/>
</dbReference>
<organism evidence="1 2">
    <name type="scientific">Vibrio mediterranei</name>
    <dbReference type="NCBI Taxonomy" id="689"/>
    <lineage>
        <taxon>Bacteria</taxon>
        <taxon>Pseudomonadati</taxon>
        <taxon>Pseudomonadota</taxon>
        <taxon>Gammaproteobacteria</taxon>
        <taxon>Vibrionales</taxon>
        <taxon>Vibrionaceae</taxon>
        <taxon>Vibrio</taxon>
    </lineage>
</organism>
<protein>
    <submittedName>
        <fullName evidence="1">Uncharacterized protein</fullName>
    </submittedName>
</protein>
<sequence length="102" mass="11388">MQLEQIEEIIEFTDTDHLSQAMEVFNEQGLVSQELLPFLNVVFDKAPEKLCHKLSRIGFKGQPAIISTSSACDSAVTQFFIFNASILSVSDVLNQIEKPTVK</sequence>
<dbReference type="AlphaFoldDB" id="A0A3G4VMJ3"/>
<gene>
    <name evidence="1" type="ORF">ECB94_22755</name>
</gene>
<dbReference type="Proteomes" id="UP000279760">
    <property type="component" value="Chromosome 2"/>
</dbReference>
<proteinExistence type="predicted"/>
<dbReference type="EMBL" id="CP033578">
    <property type="protein sequence ID" value="AYV24091.1"/>
    <property type="molecule type" value="Genomic_DNA"/>
</dbReference>
<evidence type="ECO:0000313" key="1">
    <source>
        <dbReference type="EMBL" id="AYV24091.1"/>
    </source>
</evidence>
<evidence type="ECO:0000313" key="2">
    <source>
        <dbReference type="Proteomes" id="UP000279760"/>
    </source>
</evidence>